<dbReference type="EMBL" id="FNON01000008">
    <property type="protein sequence ID" value="SDY99861.1"/>
    <property type="molecule type" value="Genomic_DNA"/>
</dbReference>
<feature type="domain" description="Mycothiol-dependent maleylpyruvate isomerase metal-binding" evidence="1">
    <location>
        <begin position="23"/>
        <end position="148"/>
    </location>
</feature>
<keyword evidence="3" id="KW-1185">Reference proteome</keyword>
<dbReference type="AlphaFoldDB" id="A0A1H3PFK7"/>
<sequence length="233" mass="25157">MRRRQEAPPLVLSRDTVMAGIAEYCANFAELLRSLDDKAWTTPSRCEGWEVRDVAGHVTGLFTDVALGRMAGQGLPEVTARQAAERRDKTPAALAKELERAGRLCGQVIGGFDDAAWLARAPGGFPGPLRRAVLVLWYELYVHGDDIRHAAGLPSDRGTGLRASVVHVAETLGLWGWGPATLRLGDLEELPVRGGGDEVSGDPLEFLLAATGRVDPRPLGLDENVNIYRQVSA</sequence>
<dbReference type="Gene3D" id="1.20.120.450">
    <property type="entry name" value="dinb family like domain"/>
    <property type="match status" value="1"/>
</dbReference>
<dbReference type="Proteomes" id="UP000199515">
    <property type="component" value="Unassembled WGS sequence"/>
</dbReference>
<gene>
    <name evidence="2" type="ORF">SAMN05421504_108191</name>
</gene>
<protein>
    <submittedName>
        <fullName evidence="2">TIGR03083 family protein</fullName>
    </submittedName>
</protein>
<dbReference type="InterPro" id="IPR017517">
    <property type="entry name" value="Maleyloyr_isom"/>
</dbReference>
<dbReference type="InterPro" id="IPR024344">
    <property type="entry name" value="MDMPI_metal-binding"/>
</dbReference>
<dbReference type="GO" id="GO:0046872">
    <property type="term" value="F:metal ion binding"/>
    <property type="evidence" value="ECO:0007669"/>
    <property type="project" value="InterPro"/>
</dbReference>
<evidence type="ECO:0000259" key="1">
    <source>
        <dbReference type="Pfam" id="PF11716"/>
    </source>
</evidence>
<proteinExistence type="predicted"/>
<evidence type="ECO:0000313" key="3">
    <source>
        <dbReference type="Proteomes" id="UP000199515"/>
    </source>
</evidence>
<dbReference type="Pfam" id="PF11716">
    <property type="entry name" value="MDMPI_N"/>
    <property type="match status" value="1"/>
</dbReference>
<name>A0A1H3PFK7_9PSEU</name>
<dbReference type="STRING" id="589385.SAMN05421504_108191"/>
<dbReference type="OrthoDB" id="5178565at2"/>
<dbReference type="RefSeq" id="WP_091295566.1">
    <property type="nucleotide sequence ID" value="NZ_FNON01000008.1"/>
</dbReference>
<evidence type="ECO:0000313" key="2">
    <source>
        <dbReference type="EMBL" id="SDY99861.1"/>
    </source>
</evidence>
<reference evidence="2 3" key="1">
    <citation type="submission" date="2016-10" db="EMBL/GenBank/DDBJ databases">
        <authorList>
            <person name="de Groot N.N."/>
        </authorList>
    </citation>
    <scope>NUCLEOTIDE SEQUENCE [LARGE SCALE GENOMIC DNA]</scope>
    <source>
        <strain evidence="2 3">CPCC 202699</strain>
    </source>
</reference>
<dbReference type="InterPro" id="IPR034660">
    <property type="entry name" value="DinB/YfiT-like"/>
</dbReference>
<dbReference type="NCBIfam" id="TIGR03083">
    <property type="entry name" value="maleylpyruvate isomerase family mycothiol-dependent enzyme"/>
    <property type="match status" value="1"/>
</dbReference>
<organism evidence="2 3">
    <name type="scientific">Amycolatopsis xylanica</name>
    <dbReference type="NCBI Taxonomy" id="589385"/>
    <lineage>
        <taxon>Bacteria</taxon>
        <taxon>Bacillati</taxon>
        <taxon>Actinomycetota</taxon>
        <taxon>Actinomycetes</taxon>
        <taxon>Pseudonocardiales</taxon>
        <taxon>Pseudonocardiaceae</taxon>
        <taxon>Amycolatopsis</taxon>
    </lineage>
</organism>
<accession>A0A1H3PFK7</accession>
<dbReference type="SUPFAM" id="SSF109854">
    <property type="entry name" value="DinB/YfiT-like putative metalloenzymes"/>
    <property type="match status" value="1"/>
</dbReference>